<dbReference type="OrthoDB" id="3540782at2759"/>
<reference evidence="1 2" key="3">
    <citation type="journal article" date="2017" name="Mol. Plant Pathol.">
        <title>A gapless genome sequence of the fungus Botrytis cinerea.</title>
        <authorList>
            <person name="Van Kan J.A."/>
            <person name="Stassen J.H."/>
            <person name="Mosbach A."/>
            <person name="Van Der Lee T.A."/>
            <person name="Faino L."/>
            <person name="Farmer A.D."/>
            <person name="Papasotiriou D.G."/>
            <person name="Zhou S."/>
            <person name="Seidl M.F."/>
            <person name="Cottam E."/>
            <person name="Edel D."/>
            <person name="Hahn M."/>
            <person name="Schwartz D.C."/>
            <person name="Dietrich R.A."/>
            <person name="Widdison S."/>
            <person name="Scalliet G."/>
        </authorList>
    </citation>
    <scope>NUCLEOTIDE SEQUENCE [LARGE SCALE GENOMIC DNA]</scope>
    <source>
        <strain evidence="1 2">B05.10</strain>
    </source>
</reference>
<accession>A0A384JV40</accession>
<protein>
    <submittedName>
        <fullName evidence="1">Uncharacterized protein</fullName>
    </submittedName>
</protein>
<name>A0A384JV40_BOTFB</name>
<organism evidence="1 2">
    <name type="scientific">Botryotinia fuckeliana (strain B05.10)</name>
    <name type="common">Noble rot fungus</name>
    <name type="synonym">Botrytis cinerea</name>
    <dbReference type="NCBI Taxonomy" id="332648"/>
    <lineage>
        <taxon>Eukaryota</taxon>
        <taxon>Fungi</taxon>
        <taxon>Dikarya</taxon>
        <taxon>Ascomycota</taxon>
        <taxon>Pezizomycotina</taxon>
        <taxon>Leotiomycetes</taxon>
        <taxon>Helotiales</taxon>
        <taxon>Sclerotiniaceae</taxon>
        <taxon>Botrytis</taxon>
    </lineage>
</organism>
<evidence type="ECO:0000313" key="2">
    <source>
        <dbReference type="Proteomes" id="UP000001798"/>
    </source>
</evidence>
<reference evidence="1 2" key="2">
    <citation type="journal article" date="2012" name="Eukaryot. Cell">
        <title>Genome update of Botrytis cinerea strains B05.10 and T4.</title>
        <authorList>
            <person name="Staats M."/>
            <person name="van Kan J.A."/>
        </authorList>
    </citation>
    <scope>NUCLEOTIDE SEQUENCE [LARGE SCALE GENOMIC DNA]</scope>
    <source>
        <strain evidence="1 2">B05.10</strain>
    </source>
</reference>
<reference evidence="1 2" key="1">
    <citation type="journal article" date="2011" name="PLoS Genet.">
        <title>Genomic analysis of the necrotrophic fungal pathogens Sclerotinia sclerotiorum and Botrytis cinerea.</title>
        <authorList>
            <person name="Amselem J."/>
            <person name="Cuomo C.A."/>
            <person name="van Kan J.A."/>
            <person name="Viaud M."/>
            <person name="Benito E.P."/>
            <person name="Couloux A."/>
            <person name="Coutinho P.M."/>
            <person name="de Vries R.P."/>
            <person name="Dyer P.S."/>
            <person name="Fillinger S."/>
            <person name="Fournier E."/>
            <person name="Gout L."/>
            <person name="Hahn M."/>
            <person name="Kohn L."/>
            <person name="Lapalu N."/>
            <person name="Plummer K.M."/>
            <person name="Pradier J.M."/>
            <person name="Quevillon E."/>
            <person name="Sharon A."/>
            <person name="Simon A."/>
            <person name="ten Have A."/>
            <person name="Tudzynski B."/>
            <person name="Tudzynski P."/>
            <person name="Wincker P."/>
            <person name="Andrew M."/>
            <person name="Anthouard V."/>
            <person name="Beever R.E."/>
            <person name="Beffa R."/>
            <person name="Benoit I."/>
            <person name="Bouzid O."/>
            <person name="Brault B."/>
            <person name="Chen Z."/>
            <person name="Choquer M."/>
            <person name="Collemare J."/>
            <person name="Cotton P."/>
            <person name="Danchin E.G."/>
            <person name="Da Silva C."/>
            <person name="Gautier A."/>
            <person name="Giraud C."/>
            <person name="Giraud T."/>
            <person name="Gonzalez C."/>
            <person name="Grossetete S."/>
            <person name="Guldener U."/>
            <person name="Henrissat B."/>
            <person name="Howlett B.J."/>
            <person name="Kodira C."/>
            <person name="Kretschmer M."/>
            <person name="Lappartient A."/>
            <person name="Leroch M."/>
            <person name="Levis C."/>
            <person name="Mauceli E."/>
            <person name="Neuveglise C."/>
            <person name="Oeser B."/>
            <person name="Pearson M."/>
            <person name="Poulain J."/>
            <person name="Poussereau N."/>
            <person name="Quesneville H."/>
            <person name="Rascle C."/>
            <person name="Schumacher J."/>
            <person name="Segurens B."/>
            <person name="Sexton A."/>
            <person name="Silva E."/>
            <person name="Sirven C."/>
            <person name="Soanes D.M."/>
            <person name="Talbot N.J."/>
            <person name="Templeton M."/>
            <person name="Yandava C."/>
            <person name="Yarden O."/>
            <person name="Zeng Q."/>
            <person name="Rollins J.A."/>
            <person name="Lebrun M.H."/>
            <person name="Dickman M."/>
        </authorList>
    </citation>
    <scope>NUCLEOTIDE SEQUENCE [LARGE SCALE GENOMIC DNA]</scope>
    <source>
        <strain evidence="1 2">B05.10</strain>
    </source>
</reference>
<dbReference type="RefSeq" id="XP_024551240.1">
    <property type="nucleotide sequence ID" value="XM_024695446.1"/>
</dbReference>
<dbReference type="VEuPathDB" id="FungiDB:Bcin10g01360"/>
<dbReference type="GeneID" id="36394556"/>
<gene>
    <name evidence="1" type="ORF">BCIN_10g01360</name>
</gene>
<keyword evidence="2" id="KW-1185">Reference proteome</keyword>
<dbReference type="Proteomes" id="UP000001798">
    <property type="component" value="Chromosome 10"/>
</dbReference>
<dbReference type="AlphaFoldDB" id="A0A384JV40"/>
<proteinExistence type="predicted"/>
<dbReference type="KEGG" id="bfu:BCIN_10g01360"/>
<evidence type="ECO:0000313" key="1">
    <source>
        <dbReference type="EMBL" id="ATZ54117.1"/>
    </source>
</evidence>
<sequence>MEIVKRSNEGTEKKAAGRLVGGISTAKSDIEVLSSTEPLKSHEYVRLPQLKILLDAVYDDLLHAPSLHEQENEYLANINHEFSLQSPAFDLNHDKLSNDTDDDYCVDCPVEIGIDKFGQDYVRSRSTDLPTIQEEEEGEIHDLDDEFDASMAECSFDTDKGKENKLRPNYSLEDRLELIDQSCALLAPSITRWSDEDLSGHQEELSAPDLARRLFEVNMQRERQTGKSKRVLKILLHKVKGGASKVILRKSWGNFLTATSRVGETNQVDK</sequence>
<dbReference type="EMBL" id="CP009814">
    <property type="protein sequence ID" value="ATZ54117.1"/>
    <property type="molecule type" value="Genomic_DNA"/>
</dbReference>